<dbReference type="Pfam" id="PF25670">
    <property type="entry name" value="Phage_tail_C_2"/>
    <property type="match status" value="1"/>
</dbReference>
<reference evidence="3 5" key="2">
    <citation type="submission" date="2019-07" db="EMBL/GenBank/DDBJ databases">
        <title>Genomic Encyclopedia of Type Strains, Phase I: the one thousand microbial genomes (KMG-I) project.</title>
        <authorList>
            <person name="Kyrpides N."/>
        </authorList>
    </citation>
    <scope>NUCLEOTIDE SEQUENCE [LARGE SCALE GENOMIC DNA]</scope>
    <source>
        <strain evidence="3 5">DSM 17909</strain>
    </source>
</reference>
<dbReference type="STRING" id="351671.XDD1_3091"/>
<gene>
    <name evidence="3" type="ORF">LY16_02990</name>
    <name evidence="2" type="ORF">XDD1_3091</name>
</gene>
<feature type="domain" description="Phage tail protein C-terminal" evidence="1">
    <location>
        <begin position="267"/>
        <end position="395"/>
    </location>
</feature>
<evidence type="ECO:0000313" key="2">
    <source>
        <dbReference type="EMBL" id="CDG18790.1"/>
    </source>
</evidence>
<dbReference type="Proteomes" id="UP000032721">
    <property type="component" value="Chromosome"/>
</dbReference>
<organism evidence="2 4">
    <name type="scientific">Xenorhabdus doucetiae</name>
    <dbReference type="NCBI Taxonomy" id="351671"/>
    <lineage>
        <taxon>Bacteria</taxon>
        <taxon>Pseudomonadati</taxon>
        <taxon>Pseudomonadota</taxon>
        <taxon>Gammaproteobacteria</taxon>
        <taxon>Enterobacterales</taxon>
        <taxon>Morganellaceae</taxon>
        <taxon>Xenorhabdus</taxon>
    </lineage>
</organism>
<reference evidence="2 4" key="1">
    <citation type="submission" date="2013-07" db="EMBL/GenBank/DDBJ databases">
        <authorList>
            <person name="Genoscope - CEA"/>
        </authorList>
    </citation>
    <scope>NUCLEOTIDE SEQUENCE [LARGE SCALE GENOMIC DNA]</scope>
    <source>
        <strain evidence="2">FRM16</strain>
        <strain evidence="4">FRM16 / DSM 17909</strain>
    </source>
</reference>
<accession>A0A068QYA1</accession>
<protein>
    <submittedName>
        <fullName evidence="3">Tail fiber-like repeat protein</fullName>
    </submittedName>
</protein>
<dbReference type="Proteomes" id="UP000324170">
    <property type="component" value="Unassembled WGS sequence"/>
</dbReference>
<evidence type="ECO:0000259" key="1">
    <source>
        <dbReference type="Pfam" id="PF25670"/>
    </source>
</evidence>
<evidence type="ECO:0000313" key="3">
    <source>
        <dbReference type="EMBL" id="TYP00461.1"/>
    </source>
</evidence>
<dbReference type="InterPro" id="IPR058008">
    <property type="entry name" value="Gp26_C"/>
</dbReference>
<proteinExistence type="predicted"/>
<dbReference type="HOGENOM" id="CLU_787432_0_0_6"/>
<evidence type="ECO:0000313" key="5">
    <source>
        <dbReference type="Proteomes" id="UP000324170"/>
    </source>
</evidence>
<dbReference type="GO" id="GO:0019062">
    <property type="term" value="P:virion attachment to host cell"/>
    <property type="evidence" value="ECO:0007669"/>
    <property type="project" value="InterPro"/>
</dbReference>
<sequence>MQDKKPDVPISEDSNLAIVTTPEYVKDLIKEAIDQHAKSRNHPYATQAEPGFVTLSNETDSDSEITVATSKAVKKVYDLANTANQNALNNNSNLYLEKKQNGADVPDKAEFIKNIGAVSVSGGSYSGSFQFQQVETTPKESNPVRLVSAPHQESNKLVAFTSYGWYDNYIQTGVVRGGGADTLGYAVDINNRRAFAVDPWGVTVNPNNQRGGINMYRPDGTFWRIEGLPDDEAILLYFIDRDSTGSINKSVQQLPKGVGTIMSTSQHYVDASGFVKKISPIIKIFSNGSFETNDESNGATVGRLSKGIYLIKGVRGFNNDNVLDSIEIPLCQNKLPMIWVNHEILPDGSIKLMSYHREHSDAPEFARNIREDHSDGDLIDIPEGRFVSIRVQMPATKNDES</sequence>
<dbReference type="InterPro" id="IPR005068">
    <property type="entry name" value="Phage_lambda_Stf-r2"/>
</dbReference>
<dbReference type="AlphaFoldDB" id="A0A068QYA1"/>
<dbReference type="EMBL" id="VNHN01000063">
    <property type="protein sequence ID" value="TYP00461.1"/>
    <property type="molecule type" value="Genomic_DNA"/>
</dbReference>
<dbReference type="KEGG" id="xdo:XDD1_3091"/>
<dbReference type="RefSeq" id="WP_197540993.1">
    <property type="nucleotide sequence ID" value="NZ_CAWMED010000001.1"/>
</dbReference>
<name>A0A068QYA1_9GAMM</name>
<evidence type="ECO:0000313" key="4">
    <source>
        <dbReference type="Proteomes" id="UP000032721"/>
    </source>
</evidence>
<dbReference type="Pfam" id="PF03406">
    <property type="entry name" value="Phage_fiber_2"/>
    <property type="match status" value="1"/>
</dbReference>
<dbReference type="GO" id="GO:0046718">
    <property type="term" value="P:symbiont entry into host cell"/>
    <property type="evidence" value="ECO:0007669"/>
    <property type="project" value="InterPro"/>
</dbReference>
<keyword evidence="5" id="KW-1185">Reference proteome</keyword>
<dbReference type="EMBL" id="FO704550">
    <property type="protein sequence ID" value="CDG18790.1"/>
    <property type="molecule type" value="Genomic_DNA"/>
</dbReference>